<dbReference type="OrthoDB" id="6502251at2759"/>
<keyword evidence="3" id="KW-1133">Transmembrane helix</keyword>
<keyword evidence="2" id="KW-0677">Repeat</keyword>
<evidence type="ECO:0000313" key="4">
    <source>
        <dbReference type="Proteomes" id="UP000515146"/>
    </source>
</evidence>
<dbReference type="InParanoid" id="A0A6P6XSC1"/>
<dbReference type="PANTHER" id="PTHR24366">
    <property type="entry name" value="IG(IMMUNOGLOBULIN) AND LRR(LEUCINE RICH REPEAT) DOMAINS"/>
    <property type="match status" value="1"/>
</dbReference>
<keyword evidence="3" id="KW-0812">Transmembrane</keyword>
<evidence type="ECO:0000313" key="5">
    <source>
        <dbReference type="RefSeq" id="XP_027194794.1"/>
    </source>
</evidence>
<dbReference type="RefSeq" id="XP_027194794.1">
    <property type="nucleotide sequence ID" value="XM_027338993.1"/>
</dbReference>
<keyword evidence="4" id="KW-1185">Reference proteome</keyword>
<dbReference type="OMA" id="AFYELNS"/>
<reference evidence="5" key="1">
    <citation type="submission" date="2025-08" db="UniProtKB">
        <authorList>
            <consortium name="RefSeq"/>
        </authorList>
    </citation>
    <scope>IDENTIFICATION</scope>
    <source>
        <strain evidence="5">Airmid</strain>
    </source>
</reference>
<dbReference type="PANTHER" id="PTHR24366:SF96">
    <property type="entry name" value="LEUCINE RICH REPEAT CONTAINING 53"/>
    <property type="match status" value="1"/>
</dbReference>
<evidence type="ECO:0000256" key="3">
    <source>
        <dbReference type="SAM" id="Phobius"/>
    </source>
</evidence>
<protein>
    <submittedName>
        <fullName evidence="5">Uncharacterized protein LOC113789455</fullName>
    </submittedName>
</protein>
<dbReference type="Gene3D" id="3.80.10.10">
    <property type="entry name" value="Ribonuclease Inhibitor"/>
    <property type="match status" value="2"/>
</dbReference>
<dbReference type="KEGG" id="dpte:113789455"/>
<evidence type="ECO:0000256" key="2">
    <source>
        <dbReference type="ARBA" id="ARBA00022737"/>
    </source>
</evidence>
<feature type="transmembrane region" description="Helical" evidence="3">
    <location>
        <begin position="6"/>
        <end position="26"/>
    </location>
</feature>
<name>A0A6P6XSC1_DERPT</name>
<dbReference type="SUPFAM" id="SSF52058">
    <property type="entry name" value="L domain-like"/>
    <property type="match status" value="1"/>
</dbReference>
<keyword evidence="1" id="KW-0433">Leucine-rich repeat</keyword>
<organism evidence="4 5">
    <name type="scientific">Dermatophagoides pteronyssinus</name>
    <name type="common">European house dust mite</name>
    <dbReference type="NCBI Taxonomy" id="6956"/>
    <lineage>
        <taxon>Eukaryota</taxon>
        <taxon>Metazoa</taxon>
        <taxon>Ecdysozoa</taxon>
        <taxon>Arthropoda</taxon>
        <taxon>Chelicerata</taxon>
        <taxon>Arachnida</taxon>
        <taxon>Acari</taxon>
        <taxon>Acariformes</taxon>
        <taxon>Sarcoptiformes</taxon>
        <taxon>Astigmata</taxon>
        <taxon>Psoroptidia</taxon>
        <taxon>Analgoidea</taxon>
        <taxon>Pyroglyphidae</taxon>
        <taxon>Dermatophagoidinae</taxon>
        <taxon>Dermatophagoides</taxon>
    </lineage>
</organism>
<evidence type="ECO:0000256" key="1">
    <source>
        <dbReference type="ARBA" id="ARBA00022614"/>
    </source>
</evidence>
<gene>
    <name evidence="5" type="primary">LOC113789455</name>
</gene>
<dbReference type="AlphaFoldDB" id="A0A6P6XSC1"/>
<dbReference type="InterPro" id="IPR032675">
    <property type="entry name" value="LRR_dom_sf"/>
</dbReference>
<dbReference type="Proteomes" id="UP000515146">
    <property type="component" value="Unplaced"/>
</dbReference>
<sequence length="495" mass="58095">MKTNLIYTLLVLYLADVSNVIFIHLVNICTFRLKFSSSSSSSSTTTLINDEYSESFYRIIMIVSADMAVKCPSDRILYPCKCHHNEHIICTESMTYSLLHVFRAIEQSMLSNIHYHLSSSTTITNQMPKPLFNELILSNHYWNELDDNLFQYVRFQRIIMYDMKSLIRIHSNVFNGTNNDVKYLEIKGENKLGQKYINQLFDALSSLQMAREMYLELNQLDMIPSYAFRDIQMNYYNPSSFDQGNYYTENLKINNNRKRLRLERLHILSKSLTQISSYAFYELNSLRYIRIHSKHNDGLQRISAHAFDLAQPLSHPLIIDLRKNQLKLSCFELDTFQQVNRPVHLDLSENNLTSIPQTIFERFLNIDAKNTINMGDGTNPLQCNDCSLYWLLKDRQIYSSQIHDAICHSINANLWRLDESTFRQCQQDQHYQPKLIFRNSAHSIHYQLSSSSMTTTMTKSTMTNTKQHYGHHHHYLTILFSSFIIHSEEKSIDRS</sequence>
<accession>A0A6P6XSC1</accession>
<proteinExistence type="predicted"/>
<keyword evidence="3" id="KW-0472">Membrane</keyword>